<keyword evidence="6" id="KW-0276">Fatty acid metabolism</keyword>
<dbReference type="GO" id="GO:0052689">
    <property type="term" value="F:carboxylic ester hydrolase activity"/>
    <property type="evidence" value="ECO:0007669"/>
    <property type="project" value="UniProtKB-KW"/>
</dbReference>
<protein>
    <recommendedName>
        <fullName evidence="3">Acyl-protein thioesterase 1</fullName>
        <ecNumber evidence="2">3.1.2.22</ecNumber>
    </recommendedName>
    <alternativeName>
        <fullName evidence="8">Palmitoyl-protein hydrolase</fullName>
    </alternativeName>
</protein>
<dbReference type="GO" id="GO:0005737">
    <property type="term" value="C:cytoplasm"/>
    <property type="evidence" value="ECO:0007669"/>
    <property type="project" value="TreeGrafter"/>
</dbReference>
<feature type="domain" description="Phospholipase/carboxylesterase/thioesterase" evidence="10">
    <location>
        <begin position="233"/>
        <end position="296"/>
    </location>
</feature>
<dbReference type="Proteomes" id="UP001152607">
    <property type="component" value="Unassembled WGS sequence"/>
</dbReference>
<accession>A0A9W4UUY9</accession>
<dbReference type="Pfam" id="PF02230">
    <property type="entry name" value="Abhydrolase_2"/>
    <property type="match status" value="2"/>
</dbReference>
<dbReference type="PANTHER" id="PTHR10655:SF17">
    <property type="entry name" value="LYSOPHOSPHOLIPASE-LIKE PROTEIN 1"/>
    <property type="match status" value="1"/>
</dbReference>
<dbReference type="InterPro" id="IPR003140">
    <property type="entry name" value="PLipase/COase/thioEstase"/>
</dbReference>
<keyword evidence="4" id="KW-0719">Serine esterase</keyword>
<dbReference type="Gene3D" id="3.40.50.1820">
    <property type="entry name" value="alpha/beta hydrolase"/>
    <property type="match status" value="1"/>
</dbReference>
<evidence type="ECO:0000313" key="12">
    <source>
        <dbReference type="Proteomes" id="UP001152607"/>
    </source>
</evidence>
<dbReference type="SUPFAM" id="SSF53474">
    <property type="entry name" value="alpha/beta-Hydrolases"/>
    <property type="match status" value="1"/>
</dbReference>
<evidence type="ECO:0000256" key="4">
    <source>
        <dbReference type="ARBA" id="ARBA00022487"/>
    </source>
</evidence>
<comment type="caution">
    <text evidence="11">The sequence shown here is derived from an EMBL/GenBank/DDBJ whole genome shotgun (WGS) entry which is preliminary data.</text>
</comment>
<evidence type="ECO:0000256" key="2">
    <source>
        <dbReference type="ARBA" id="ARBA00012423"/>
    </source>
</evidence>
<dbReference type="PANTHER" id="PTHR10655">
    <property type="entry name" value="LYSOPHOSPHOLIPASE-RELATED"/>
    <property type="match status" value="1"/>
</dbReference>
<comment type="function">
    <text evidence="7">Hydrolyzes fatty acids from S-acylated cysteine residues in proteins with a strong preference for palmitoylated G-alpha proteins over other acyl substrates. Mediates the deacylation of G-alpha proteins such as GPA1 in vivo, but has weak or no activity toward palmitoylated Ras proteins. Has weak lysophospholipase activity in vitro; however such activity may not exist in vivo.</text>
</comment>
<comment type="catalytic activity">
    <reaction evidence="9">
        <text>S-hexadecanoyl-L-cysteinyl-[protein] + H2O = L-cysteinyl-[protein] + hexadecanoate + H(+)</text>
        <dbReference type="Rhea" id="RHEA:19233"/>
        <dbReference type="Rhea" id="RHEA-COMP:10131"/>
        <dbReference type="Rhea" id="RHEA-COMP:11032"/>
        <dbReference type="ChEBI" id="CHEBI:7896"/>
        <dbReference type="ChEBI" id="CHEBI:15377"/>
        <dbReference type="ChEBI" id="CHEBI:15378"/>
        <dbReference type="ChEBI" id="CHEBI:29950"/>
        <dbReference type="ChEBI" id="CHEBI:74151"/>
        <dbReference type="EC" id="3.1.2.22"/>
    </reaction>
</comment>
<dbReference type="EMBL" id="CAOQHR010000011">
    <property type="protein sequence ID" value="CAI6341207.1"/>
    <property type="molecule type" value="Genomic_DNA"/>
</dbReference>
<evidence type="ECO:0000256" key="5">
    <source>
        <dbReference type="ARBA" id="ARBA00022801"/>
    </source>
</evidence>
<dbReference type="EC" id="3.1.2.22" evidence="2"/>
<dbReference type="GO" id="GO:0006631">
    <property type="term" value="P:fatty acid metabolic process"/>
    <property type="evidence" value="ECO:0007669"/>
    <property type="project" value="UniProtKB-KW"/>
</dbReference>
<keyword evidence="6" id="KW-0443">Lipid metabolism</keyword>
<proteinExistence type="inferred from homology"/>
<organism evidence="11 12">
    <name type="scientific">Periconia digitata</name>
    <dbReference type="NCBI Taxonomy" id="1303443"/>
    <lineage>
        <taxon>Eukaryota</taxon>
        <taxon>Fungi</taxon>
        <taxon>Dikarya</taxon>
        <taxon>Ascomycota</taxon>
        <taxon>Pezizomycotina</taxon>
        <taxon>Dothideomycetes</taxon>
        <taxon>Pleosporomycetidae</taxon>
        <taxon>Pleosporales</taxon>
        <taxon>Massarineae</taxon>
        <taxon>Periconiaceae</taxon>
        <taxon>Periconia</taxon>
    </lineage>
</organism>
<evidence type="ECO:0000256" key="7">
    <source>
        <dbReference type="ARBA" id="ARBA00029392"/>
    </source>
</evidence>
<evidence type="ECO:0000313" key="11">
    <source>
        <dbReference type="EMBL" id="CAI6341207.1"/>
    </source>
</evidence>
<evidence type="ECO:0000259" key="10">
    <source>
        <dbReference type="Pfam" id="PF02230"/>
    </source>
</evidence>
<evidence type="ECO:0000256" key="3">
    <source>
        <dbReference type="ARBA" id="ARBA00014923"/>
    </source>
</evidence>
<sequence>MTTSKSPQQANWPAPFIIEPSSPPHTTTFILLHGLGSNGEKFGRELLDTGISSDGHSLRTAYPSARFIYPTAKTRRVTALKRSRVPAWFDMYSLGDRLYREDVQIEGLVESSEYIRVLIERELRGSLQPKDIILGGISNGCALGLTTLLSLAYPIGAFVGLCARLPFRGDIEDVIRHADAVINGQGDGEVTFGEEDDAVASELKDPAIEVLTLVRDLVSIDAKVGEESISIAKSALTTPVFLGHGEQDNVVPCFLGKDAAQTLTSLNVDVTWKLYPDLGHWYKIPDEIDDILAFLRDKAQLFDTEK</sequence>
<evidence type="ECO:0000256" key="1">
    <source>
        <dbReference type="ARBA" id="ARBA00006499"/>
    </source>
</evidence>
<evidence type="ECO:0000256" key="6">
    <source>
        <dbReference type="ARBA" id="ARBA00022832"/>
    </source>
</evidence>
<gene>
    <name evidence="11" type="ORF">PDIGIT_LOCUS14400</name>
</gene>
<keyword evidence="12" id="KW-1185">Reference proteome</keyword>
<dbReference type="GO" id="GO:0008474">
    <property type="term" value="F:palmitoyl-(protein) hydrolase activity"/>
    <property type="evidence" value="ECO:0007669"/>
    <property type="project" value="UniProtKB-EC"/>
</dbReference>
<dbReference type="InterPro" id="IPR029058">
    <property type="entry name" value="AB_hydrolase_fold"/>
</dbReference>
<evidence type="ECO:0000256" key="8">
    <source>
        <dbReference type="ARBA" id="ARBA00031195"/>
    </source>
</evidence>
<dbReference type="AlphaFoldDB" id="A0A9W4UUY9"/>
<dbReference type="OrthoDB" id="2418081at2759"/>
<name>A0A9W4UUY9_9PLEO</name>
<feature type="domain" description="Phospholipase/carboxylesterase/thioesterase" evidence="10">
    <location>
        <begin position="17"/>
        <end position="176"/>
    </location>
</feature>
<keyword evidence="5" id="KW-0378">Hydrolase</keyword>
<comment type="similarity">
    <text evidence="1">Belongs to the AB hydrolase superfamily. AB hydrolase 2 family.</text>
</comment>
<dbReference type="InterPro" id="IPR050565">
    <property type="entry name" value="LYPA1-2/EST-like"/>
</dbReference>
<reference evidence="11" key="1">
    <citation type="submission" date="2023-01" db="EMBL/GenBank/DDBJ databases">
        <authorList>
            <person name="Van Ghelder C."/>
            <person name="Rancurel C."/>
        </authorList>
    </citation>
    <scope>NUCLEOTIDE SEQUENCE</scope>
    <source>
        <strain evidence="11">CNCM I-4278</strain>
    </source>
</reference>
<evidence type="ECO:0000256" key="9">
    <source>
        <dbReference type="ARBA" id="ARBA00047337"/>
    </source>
</evidence>